<dbReference type="NCBIfam" id="TIGR02584">
    <property type="entry name" value="cas_NE0113"/>
    <property type="match status" value="1"/>
</dbReference>
<organism evidence="2 3">
    <name type="scientific">Alkalimarinus sediminis</name>
    <dbReference type="NCBI Taxonomy" id="1632866"/>
    <lineage>
        <taxon>Bacteria</taxon>
        <taxon>Pseudomonadati</taxon>
        <taxon>Pseudomonadota</taxon>
        <taxon>Gammaproteobacteria</taxon>
        <taxon>Alteromonadales</taxon>
        <taxon>Alteromonadaceae</taxon>
        <taxon>Alkalimarinus</taxon>
    </lineage>
</organism>
<dbReference type="KEGG" id="asem:NNL22_08385"/>
<dbReference type="EMBL" id="CP101527">
    <property type="protein sequence ID" value="UZW76584.1"/>
    <property type="molecule type" value="Genomic_DNA"/>
</dbReference>
<dbReference type="InterPro" id="IPR019092">
    <property type="entry name" value="SSO2081-like_dom"/>
</dbReference>
<evidence type="ECO:0000259" key="1">
    <source>
        <dbReference type="Pfam" id="PF09623"/>
    </source>
</evidence>
<evidence type="ECO:0000313" key="3">
    <source>
        <dbReference type="Proteomes" id="UP001164472"/>
    </source>
</evidence>
<dbReference type="Proteomes" id="UP001164472">
    <property type="component" value="Chromosome"/>
</dbReference>
<sequence length="423" mass="47294">MTNILITVLGSSPAILTETLYALIEKKRFPTQLHILTTSHGVEAFEKLKVQQHIESLCDDYNMPKTLLGNIHFYVAKHSDGTLLSDIRDEQDQVIMADEITSVVRTLTADKNNIIDASIAGGRKSMSFYMGYIFSMFAREQDTLSHVLVDPQYENTNFLYPTISSQHVTLLYGDNKGEVKVVDGKPLDAMDAKNRVLLAEIPFIRLNQSLQDADDTFVAGGALSYSECIKAYNLSITPENIRLTVNPKALMVTVNEWEIELPPEHMALYTVMIEDTISGEFSLFRSDYEESRFEIEARWIRSLAKLCDFNVQGVPIDDFETIVEQVEVKFGSNNRVSPNTAITVTSSGLTYSMFDRLVREIKEKIATKTVGTVCALCQPCVVSVAKSDYKADLVTARKITKSKANKRAAAYGVRLNPSQVTLL</sequence>
<dbReference type="AlphaFoldDB" id="A0A9E8HLC5"/>
<gene>
    <name evidence="2" type="primary">csm6</name>
    <name evidence="2" type="ORF">NNL22_08385</name>
</gene>
<evidence type="ECO:0000313" key="2">
    <source>
        <dbReference type="EMBL" id="UZW76584.1"/>
    </source>
</evidence>
<feature type="domain" description="CRISPR system ring nuclease SSO2081-like" evidence="1">
    <location>
        <begin position="12"/>
        <end position="214"/>
    </location>
</feature>
<name>A0A9E8HLC5_9ALTE</name>
<protein>
    <submittedName>
        <fullName evidence="2">CRISPR-associated ring nuclease Csm6</fullName>
    </submittedName>
</protein>
<dbReference type="InterPro" id="IPR013413">
    <property type="entry name" value="CRISPR-assoc_prot_NE0113"/>
</dbReference>
<keyword evidence="3" id="KW-1185">Reference proteome</keyword>
<dbReference type="Pfam" id="PF09623">
    <property type="entry name" value="Cas_NE0113"/>
    <property type="match status" value="1"/>
</dbReference>
<accession>A0A9E8HLC5</accession>
<reference evidence="2" key="1">
    <citation type="submission" date="2022-07" db="EMBL/GenBank/DDBJ databases">
        <title>Alkalimarinus sp. nov., isolated from gut of a Alitta virens.</title>
        <authorList>
            <person name="Yang A.I."/>
            <person name="Shin N.-R."/>
        </authorList>
    </citation>
    <scope>NUCLEOTIDE SEQUENCE</scope>
    <source>
        <strain evidence="2">FA028</strain>
    </source>
</reference>
<proteinExistence type="predicted"/>
<dbReference type="CDD" id="cd09741">
    <property type="entry name" value="Csx1_III-U"/>
    <property type="match status" value="1"/>
</dbReference>
<dbReference type="RefSeq" id="WP_251812792.1">
    <property type="nucleotide sequence ID" value="NZ_CP101527.1"/>
</dbReference>